<dbReference type="InterPro" id="IPR005829">
    <property type="entry name" value="Sugar_transporter_CS"/>
</dbReference>
<dbReference type="InterPro" id="IPR005828">
    <property type="entry name" value="MFS_sugar_transport-like"/>
</dbReference>
<evidence type="ECO:0000256" key="5">
    <source>
        <dbReference type="ARBA" id="ARBA00022989"/>
    </source>
</evidence>
<name>A0A507AJ91_9PEZI</name>
<dbReference type="PANTHER" id="PTHR48022:SF9">
    <property type="entry name" value="MAJOR FACILITATOR SUPERFAMILY (MFS) PROFILE DOMAIN-CONTAINING PROTEIN"/>
    <property type="match status" value="1"/>
</dbReference>
<dbReference type="PANTHER" id="PTHR48022">
    <property type="entry name" value="PLASTIDIC GLUCOSE TRANSPORTER 4"/>
    <property type="match status" value="1"/>
</dbReference>
<dbReference type="Pfam" id="PF00083">
    <property type="entry name" value="Sugar_tr"/>
    <property type="match status" value="1"/>
</dbReference>
<keyword evidence="11" id="KW-1185">Reference proteome</keyword>
<feature type="transmembrane region" description="Helical" evidence="8">
    <location>
        <begin position="131"/>
        <end position="150"/>
    </location>
</feature>
<feature type="transmembrane region" description="Helical" evidence="8">
    <location>
        <begin position="91"/>
        <end position="111"/>
    </location>
</feature>
<protein>
    <recommendedName>
        <fullName evidence="9">Major facilitator superfamily (MFS) profile domain-containing protein</fullName>
    </recommendedName>
</protein>
<evidence type="ECO:0000313" key="10">
    <source>
        <dbReference type="EMBL" id="TPX10345.1"/>
    </source>
</evidence>
<evidence type="ECO:0000313" key="11">
    <source>
        <dbReference type="Proteomes" id="UP000319257"/>
    </source>
</evidence>
<feature type="transmembrane region" description="Helical" evidence="8">
    <location>
        <begin position="162"/>
        <end position="185"/>
    </location>
</feature>
<dbReference type="SUPFAM" id="SSF103473">
    <property type="entry name" value="MFS general substrate transporter"/>
    <property type="match status" value="1"/>
</dbReference>
<feature type="domain" description="Major facilitator superfamily (MFS) profile" evidence="9">
    <location>
        <begin position="93"/>
        <end position="534"/>
    </location>
</feature>
<dbReference type="InterPro" id="IPR036259">
    <property type="entry name" value="MFS_trans_sf"/>
</dbReference>
<dbReference type="InParanoid" id="A0A507AJ91"/>
<dbReference type="PRINTS" id="PR00171">
    <property type="entry name" value="SUGRTRNSPORT"/>
</dbReference>
<dbReference type="Gene3D" id="1.20.1250.20">
    <property type="entry name" value="MFS general substrate transporter like domains"/>
    <property type="match status" value="1"/>
</dbReference>
<comment type="subcellular location">
    <subcellularLocation>
        <location evidence="1">Membrane</location>
        <topology evidence="1">Multi-pass membrane protein</topology>
    </subcellularLocation>
</comment>
<dbReference type="InterPro" id="IPR020846">
    <property type="entry name" value="MFS_dom"/>
</dbReference>
<organism evidence="10 11">
    <name type="scientific">Thyridium curvatum</name>
    <dbReference type="NCBI Taxonomy" id="1093900"/>
    <lineage>
        <taxon>Eukaryota</taxon>
        <taxon>Fungi</taxon>
        <taxon>Dikarya</taxon>
        <taxon>Ascomycota</taxon>
        <taxon>Pezizomycotina</taxon>
        <taxon>Sordariomycetes</taxon>
        <taxon>Sordariomycetidae</taxon>
        <taxon>Thyridiales</taxon>
        <taxon>Thyridiaceae</taxon>
        <taxon>Thyridium</taxon>
    </lineage>
</organism>
<evidence type="ECO:0000256" key="1">
    <source>
        <dbReference type="ARBA" id="ARBA00004141"/>
    </source>
</evidence>
<dbReference type="GO" id="GO:0016020">
    <property type="term" value="C:membrane"/>
    <property type="evidence" value="ECO:0007669"/>
    <property type="project" value="UniProtKB-SubCell"/>
</dbReference>
<proteinExistence type="inferred from homology"/>
<feature type="transmembrane region" description="Helical" evidence="8">
    <location>
        <begin position="251"/>
        <end position="272"/>
    </location>
</feature>
<keyword evidence="5 8" id="KW-1133">Transmembrane helix</keyword>
<keyword evidence="4 8" id="KW-0812">Transmembrane</keyword>
<dbReference type="GeneID" id="41976197"/>
<dbReference type="OrthoDB" id="6612291at2759"/>
<dbReference type="NCBIfam" id="TIGR00879">
    <property type="entry name" value="SP"/>
    <property type="match status" value="1"/>
</dbReference>
<feature type="transmembrane region" description="Helical" evidence="8">
    <location>
        <begin position="383"/>
        <end position="401"/>
    </location>
</feature>
<accession>A0A507AJ91</accession>
<evidence type="ECO:0000256" key="6">
    <source>
        <dbReference type="ARBA" id="ARBA00023136"/>
    </source>
</evidence>
<feature type="transmembrane region" description="Helical" evidence="8">
    <location>
        <begin position="509"/>
        <end position="530"/>
    </location>
</feature>
<sequence>MVASMSRGWGQVGVNLSSHELGDISVKANSKSLVYHRTLIQYFSAHQSLIGLSRRAKTIPSILLYFPLRNTSVEKGREMAKTDNEWLSKPFLTSLFLGLGGFLYGFDSGIITPSLALKTFRNYFGNPAPPLTGAIVSLFQAGAWLGSASVGITSDKLGRRKAIAFGCAFGIIGAALMAGATHVAMLMVGRLLIGFAVGTVTGVAPVMGAEIAKTSERARVTAVTQMMVAWGFFVALWTGVGEGKWQNSQQWRLGFAIQGIPAVILCIGVFFIPESPRWLLLKGRTDDANRAFRAYHESSYQDEERLMSEFTIIQVNIAEELSAQHRLSWADLFKTPAFRYRLFVGCFVWAAAMLAGITFVQYFQTSIYATLNYTEDRQLLISGLYGCVAPIACIISLFFIDRVGRKKILVSSSATLSLAYMIITIIAAKFPAIPGKPTNEAAQRGLIACIFFVSANYSALLGPQTWVVPPEVFTTELRAKANSIVQVIHYSISLIIAQCSPIALKAVGYKYYILFILTNALCALVFFFAYPETKGKSLEEIDEIFGDVKIVHEEEIGGLGEKHLVQETVSNTEARATH</sequence>
<dbReference type="InterPro" id="IPR003663">
    <property type="entry name" value="Sugar/inositol_transpt"/>
</dbReference>
<dbReference type="EMBL" id="SKBQ01000059">
    <property type="protein sequence ID" value="TPX10345.1"/>
    <property type="molecule type" value="Genomic_DNA"/>
</dbReference>
<feature type="transmembrane region" description="Helical" evidence="8">
    <location>
        <begin position="342"/>
        <end position="363"/>
    </location>
</feature>
<dbReference type="RefSeq" id="XP_030992056.1">
    <property type="nucleotide sequence ID" value="XM_031143639.1"/>
</dbReference>
<evidence type="ECO:0000256" key="2">
    <source>
        <dbReference type="ARBA" id="ARBA00010992"/>
    </source>
</evidence>
<reference evidence="10 11" key="1">
    <citation type="submission" date="2019-06" db="EMBL/GenBank/DDBJ databases">
        <title>Draft genome sequence of the filamentous fungus Phialemoniopsis curvata isolated from diesel fuel.</title>
        <authorList>
            <person name="Varaljay V.A."/>
            <person name="Lyon W.J."/>
            <person name="Crouch A.L."/>
            <person name="Drake C.E."/>
            <person name="Hollomon J.M."/>
            <person name="Nadeau L.J."/>
            <person name="Nunn H.S."/>
            <person name="Stevenson B.S."/>
            <person name="Bojanowski C.L."/>
            <person name="Crookes-Goodson W.J."/>
        </authorList>
    </citation>
    <scope>NUCLEOTIDE SEQUENCE [LARGE SCALE GENOMIC DNA]</scope>
    <source>
        <strain evidence="10 11">D216</strain>
    </source>
</reference>
<feature type="transmembrane region" description="Helical" evidence="8">
    <location>
        <begin position="191"/>
        <end position="208"/>
    </location>
</feature>
<evidence type="ECO:0000256" key="4">
    <source>
        <dbReference type="ARBA" id="ARBA00022692"/>
    </source>
</evidence>
<dbReference type="AlphaFoldDB" id="A0A507AJ91"/>
<feature type="transmembrane region" description="Helical" evidence="8">
    <location>
        <begin position="220"/>
        <end position="239"/>
    </location>
</feature>
<feature type="transmembrane region" description="Helical" evidence="8">
    <location>
        <begin position="483"/>
        <end position="503"/>
    </location>
</feature>
<dbReference type="PROSITE" id="PS00216">
    <property type="entry name" value="SUGAR_TRANSPORT_1"/>
    <property type="match status" value="2"/>
</dbReference>
<dbReference type="GO" id="GO:0005351">
    <property type="term" value="F:carbohydrate:proton symporter activity"/>
    <property type="evidence" value="ECO:0007669"/>
    <property type="project" value="TreeGrafter"/>
</dbReference>
<comment type="caution">
    <text evidence="10">The sequence shown here is derived from an EMBL/GenBank/DDBJ whole genome shotgun (WGS) entry which is preliminary data.</text>
</comment>
<dbReference type="FunFam" id="1.20.1250.20:FF:000134">
    <property type="entry name" value="MFS sugar transporter protein"/>
    <property type="match status" value="1"/>
</dbReference>
<keyword evidence="3 7" id="KW-0813">Transport</keyword>
<evidence type="ECO:0000256" key="7">
    <source>
        <dbReference type="RuleBase" id="RU003346"/>
    </source>
</evidence>
<feature type="transmembrane region" description="Helical" evidence="8">
    <location>
        <begin position="442"/>
        <end position="462"/>
    </location>
</feature>
<gene>
    <name evidence="10" type="ORF">E0L32_008750</name>
</gene>
<comment type="similarity">
    <text evidence="2 7">Belongs to the major facilitator superfamily. Sugar transporter (TC 2.A.1.1) family.</text>
</comment>
<dbReference type="PROSITE" id="PS50850">
    <property type="entry name" value="MFS"/>
    <property type="match status" value="1"/>
</dbReference>
<keyword evidence="6 8" id="KW-0472">Membrane</keyword>
<dbReference type="InterPro" id="IPR050360">
    <property type="entry name" value="MFS_Sugar_Transporters"/>
</dbReference>
<evidence type="ECO:0000256" key="3">
    <source>
        <dbReference type="ARBA" id="ARBA00022448"/>
    </source>
</evidence>
<evidence type="ECO:0000256" key="8">
    <source>
        <dbReference type="SAM" id="Phobius"/>
    </source>
</evidence>
<dbReference type="Proteomes" id="UP000319257">
    <property type="component" value="Unassembled WGS sequence"/>
</dbReference>
<evidence type="ECO:0000259" key="9">
    <source>
        <dbReference type="PROSITE" id="PS50850"/>
    </source>
</evidence>